<protein>
    <submittedName>
        <fullName evidence="1">Uncharacterized protein</fullName>
    </submittedName>
</protein>
<proteinExistence type="predicted"/>
<name>A0A9K3IGF5_HELAN</name>
<reference evidence="1" key="1">
    <citation type="journal article" date="2017" name="Nature">
        <title>The sunflower genome provides insights into oil metabolism, flowering and Asterid evolution.</title>
        <authorList>
            <person name="Badouin H."/>
            <person name="Gouzy J."/>
            <person name="Grassa C.J."/>
            <person name="Murat F."/>
            <person name="Staton S.E."/>
            <person name="Cottret L."/>
            <person name="Lelandais-Briere C."/>
            <person name="Owens G.L."/>
            <person name="Carrere S."/>
            <person name="Mayjonade B."/>
            <person name="Legrand L."/>
            <person name="Gill N."/>
            <person name="Kane N.C."/>
            <person name="Bowers J.E."/>
            <person name="Hubner S."/>
            <person name="Bellec A."/>
            <person name="Berard A."/>
            <person name="Berges H."/>
            <person name="Blanchet N."/>
            <person name="Boniface M.C."/>
            <person name="Brunel D."/>
            <person name="Catrice O."/>
            <person name="Chaidir N."/>
            <person name="Claudel C."/>
            <person name="Donnadieu C."/>
            <person name="Faraut T."/>
            <person name="Fievet G."/>
            <person name="Helmstetter N."/>
            <person name="King M."/>
            <person name="Knapp S.J."/>
            <person name="Lai Z."/>
            <person name="Le Paslier M.C."/>
            <person name="Lippi Y."/>
            <person name="Lorenzon L."/>
            <person name="Mandel J.R."/>
            <person name="Marage G."/>
            <person name="Marchand G."/>
            <person name="Marquand E."/>
            <person name="Bret-Mestries E."/>
            <person name="Morien E."/>
            <person name="Nambeesan S."/>
            <person name="Nguyen T."/>
            <person name="Pegot-Espagnet P."/>
            <person name="Pouilly N."/>
            <person name="Raftis F."/>
            <person name="Sallet E."/>
            <person name="Schiex T."/>
            <person name="Thomas J."/>
            <person name="Vandecasteele C."/>
            <person name="Vares D."/>
            <person name="Vear F."/>
            <person name="Vautrin S."/>
            <person name="Crespi M."/>
            <person name="Mangin B."/>
            <person name="Burke J.M."/>
            <person name="Salse J."/>
            <person name="Munos S."/>
            <person name="Vincourt P."/>
            <person name="Rieseberg L.H."/>
            <person name="Langlade N.B."/>
        </authorList>
    </citation>
    <scope>NUCLEOTIDE SEQUENCE</scope>
    <source>
        <tissue evidence="1">Leaves</tissue>
    </source>
</reference>
<gene>
    <name evidence="1" type="ORF">HanXRQr2_Chr08g0351221</name>
</gene>
<evidence type="ECO:0000313" key="1">
    <source>
        <dbReference type="EMBL" id="KAF5796419.1"/>
    </source>
</evidence>
<keyword evidence="2" id="KW-1185">Reference proteome</keyword>
<dbReference type="AlphaFoldDB" id="A0A9K3IGF5"/>
<dbReference type="Proteomes" id="UP000215914">
    <property type="component" value="Unassembled WGS sequence"/>
</dbReference>
<dbReference type="EMBL" id="MNCJ02000323">
    <property type="protein sequence ID" value="KAF5796419.1"/>
    <property type="molecule type" value="Genomic_DNA"/>
</dbReference>
<organism evidence="1 2">
    <name type="scientific">Helianthus annuus</name>
    <name type="common">Common sunflower</name>
    <dbReference type="NCBI Taxonomy" id="4232"/>
    <lineage>
        <taxon>Eukaryota</taxon>
        <taxon>Viridiplantae</taxon>
        <taxon>Streptophyta</taxon>
        <taxon>Embryophyta</taxon>
        <taxon>Tracheophyta</taxon>
        <taxon>Spermatophyta</taxon>
        <taxon>Magnoliopsida</taxon>
        <taxon>eudicotyledons</taxon>
        <taxon>Gunneridae</taxon>
        <taxon>Pentapetalae</taxon>
        <taxon>asterids</taxon>
        <taxon>campanulids</taxon>
        <taxon>Asterales</taxon>
        <taxon>Asteraceae</taxon>
        <taxon>Asteroideae</taxon>
        <taxon>Heliantheae alliance</taxon>
        <taxon>Heliantheae</taxon>
        <taxon>Helianthus</taxon>
    </lineage>
</organism>
<accession>A0A9K3IGF5</accession>
<evidence type="ECO:0000313" key="2">
    <source>
        <dbReference type="Proteomes" id="UP000215914"/>
    </source>
</evidence>
<sequence length="47" mass="5487">MTRKAGMTRLKAISCFQLLMPSLRRPPLLKVCCATWGLTLRRRKRNL</sequence>
<comment type="caution">
    <text evidence="1">The sequence shown here is derived from an EMBL/GenBank/DDBJ whole genome shotgun (WGS) entry which is preliminary data.</text>
</comment>
<reference evidence="1" key="2">
    <citation type="submission" date="2020-06" db="EMBL/GenBank/DDBJ databases">
        <title>Helianthus annuus Genome sequencing and assembly Release 2.</title>
        <authorList>
            <person name="Gouzy J."/>
            <person name="Langlade N."/>
            <person name="Munos S."/>
        </authorList>
    </citation>
    <scope>NUCLEOTIDE SEQUENCE</scope>
    <source>
        <tissue evidence="1">Leaves</tissue>
    </source>
</reference>
<dbReference type="Gramene" id="mRNA:HanXRQr2_Chr08g0351221">
    <property type="protein sequence ID" value="mRNA:HanXRQr2_Chr08g0351221"/>
    <property type="gene ID" value="HanXRQr2_Chr08g0351221"/>
</dbReference>